<evidence type="ECO:0000313" key="3">
    <source>
        <dbReference type="RefSeq" id="XP_036356606.1"/>
    </source>
</evidence>
<feature type="region of interest" description="Disordered" evidence="1">
    <location>
        <begin position="974"/>
        <end position="1012"/>
    </location>
</feature>
<feature type="region of interest" description="Disordered" evidence="1">
    <location>
        <begin position="1"/>
        <end position="23"/>
    </location>
</feature>
<feature type="compositionally biased region" description="Basic and acidic residues" evidence="1">
    <location>
        <begin position="918"/>
        <end position="942"/>
    </location>
</feature>
<feature type="region of interest" description="Disordered" evidence="1">
    <location>
        <begin position="1085"/>
        <end position="1193"/>
    </location>
</feature>
<dbReference type="RefSeq" id="XP_036356611.1">
    <property type="nucleotide sequence ID" value="XM_036500718.1"/>
</dbReference>
<feature type="compositionally biased region" description="Pro residues" evidence="1">
    <location>
        <begin position="1160"/>
        <end position="1181"/>
    </location>
</feature>
<feature type="compositionally biased region" description="Basic and acidic residues" evidence="1">
    <location>
        <begin position="216"/>
        <end position="227"/>
    </location>
</feature>
<feature type="compositionally biased region" description="Low complexity" evidence="1">
    <location>
        <begin position="1092"/>
        <end position="1115"/>
    </location>
</feature>
<dbReference type="KEGG" id="osn:118762189"/>
<evidence type="ECO:0000313" key="6">
    <source>
        <dbReference type="RefSeq" id="XP_036356610.1"/>
    </source>
</evidence>
<feature type="region of interest" description="Disordered" evidence="1">
    <location>
        <begin position="780"/>
        <end position="811"/>
    </location>
</feature>
<evidence type="ECO:0000313" key="5">
    <source>
        <dbReference type="RefSeq" id="XP_036356609.1"/>
    </source>
</evidence>
<dbReference type="RefSeq" id="XP_036356609.1">
    <property type="nucleotide sequence ID" value="XM_036500716.1"/>
</dbReference>
<feature type="region of interest" description="Disordered" evidence="1">
    <location>
        <begin position="1920"/>
        <end position="1957"/>
    </location>
</feature>
<dbReference type="PANTHER" id="PTHR33472:SF28">
    <property type="entry name" value="BROMO AND FHA DOMAIN-CONTAINING PROTEIN DDB_G0267958"/>
    <property type="match status" value="1"/>
</dbReference>
<name>A0A7E6ELY7_9MOLL</name>
<feature type="compositionally biased region" description="Low complexity" evidence="1">
    <location>
        <begin position="990"/>
        <end position="1007"/>
    </location>
</feature>
<feature type="compositionally biased region" description="Polar residues" evidence="1">
    <location>
        <begin position="237"/>
        <end position="246"/>
    </location>
</feature>
<feature type="compositionally biased region" description="Pro residues" evidence="1">
    <location>
        <begin position="378"/>
        <end position="395"/>
    </location>
</feature>
<feature type="region of interest" description="Disordered" evidence="1">
    <location>
        <begin position="371"/>
        <end position="422"/>
    </location>
</feature>
<feature type="region of interest" description="Disordered" evidence="1">
    <location>
        <begin position="914"/>
        <end position="942"/>
    </location>
</feature>
<accession>A0A7E6ELY7</accession>
<dbReference type="RefSeq" id="XP_036356607.1">
    <property type="nucleotide sequence ID" value="XM_036500714.1"/>
</dbReference>
<feature type="region of interest" description="Disordered" evidence="1">
    <location>
        <begin position="204"/>
        <end position="246"/>
    </location>
</feature>
<feature type="compositionally biased region" description="Low complexity" evidence="1">
    <location>
        <begin position="410"/>
        <end position="422"/>
    </location>
</feature>
<feature type="compositionally biased region" description="Polar residues" evidence="1">
    <location>
        <begin position="666"/>
        <end position="679"/>
    </location>
</feature>
<keyword evidence="2" id="KW-1185">Reference proteome</keyword>
<reference evidence="3 4" key="1">
    <citation type="submission" date="2025-08" db="UniProtKB">
        <authorList>
            <consortium name="RefSeq"/>
        </authorList>
    </citation>
    <scope>IDENTIFICATION</scope>
</reference>
<feature type="region of interest" description="Disordered" evidence="1">
    <location>
        <begin position="1036"/>
        <end position="1056"/>
    </location>
</feature>
<evidence type="ECO:0000313" key="7">
    <source>
        <dbReference type="RefSeq" id="XP_036356611.1"/>
    </source>
</evidence>
<feature type="compositionally biased region" description="Low complexity" evidence="1">
    <location>
        <begin position="1125"/>
        <end position="1159"/>
    </location>
</feature>
<evidence type="ECO:0000256" key="1">
    <source>
        <dbReference type="SAM" id="MobiDB-lite"/>
    </source>
</evidence>
<feature type="compositionally biased region" description="Polar residues" evidence="1">
    <location>
        <begin position="1943"/>
        <end position="1952"/>
    </location>
</feature>
<feature type="region of interest" description="Disordered" evidence="1">
    <location>
        <begin position="320"/>
        <end position="342"/>
    </location>
</feature>
<dbReference type="Proteomes" id="UP000515154">
    <property type="component" value="Linkage group LG2"/>
</dbReference>
<feature type="compositionally biased region" description="Basic and acidic residues" evidence="1">
    <location>
        <begin position="1"/>
        <end position="10"/>
    </location>
</feature>
<proteinExistence type="predicted"/>
<evidence type="ECO:0000313" key="4">
    <source>
        <dbReference type="RefSeq" id="XP_036356607.1"/>
    </source>
</evidence>
<gene>
    <name evidence="3 4 5 6 7" type="primary">LOC118762189</name>
</gene>
<organism evidence="2 7">
    <name type="scientific">Octopus sinensis</name>
    <name type="common">East Asian common octopus</name>
    <dbReference type="NCBI Taxonomy" id="2607531"/>
    <lineage>
        <taxon>Eukaryota</taxon>
        <taxon>Metazoa</taxon>
        <taxon>Spiralia</taxon>
        <taxon>Lophotrochozoa</taxon>
        <taxon>Mollusca</taxon>
        <taxon>Cephalopoda</taxon>
        <taxon>Coleoidea</taxon>
        <taxon>Octopodiformes</taxon>
        <taxon>Octopoda</taxon>
        <taxon>Incirrata</taxon>
        <taxon>Octopodidae</taxon>
        <taxon>Octopus</taxon>
    </lineage>
</organism>
<feature type="compositionally biased region" description="Polar residues" evidence="1">
    <location>
        <begin position="320"/>
        <end position="341"/>
    </location>
</feature>
<dbReference type="RefSeq" id="XP_036356610.1">
    <property type="nucleotide sequence ID" value="XM_036500717.1"/>
</dbReference>
<dbReference type="RefSeq" id="XP_036356606.1">
    <property type="nucleotide sequence ID" value="XM_036500713.1"/>
</dbReference>
<sequence length="2064" mass="229786">MSSRNEEPHSKKERRRSNSRLQLEENVFTTQISHYHQTMGYYAGLAPPFVPDRTCYNNINWSPRAPPWTGWPPPGGWLNHSVTNGNVLSPQQSYPCRVTNRVPPPSFNLPSVTQPHSSLVDPILGSVHPTTPANLRGWYTRYPNDIPLPELPVVMPPTQLENIDCLHPVGNHIHADLNFIEKTVVQKCETTTSVCGGSVTRRSWYKMPEKSPPPQTKKEKLTKDNEKTGNLGGVESTVPNKPNNFENPAIITNDFNCTKLSTSNSSKSSNCLPDSVTSSNSSNNFAEYFLKRLMKKHQNESKLNKSSKTTSSESVISDILTTNSNPKNHIQVTSSSQSTLSHLPKKHHIMALNSSFSKRNHHIIEDVIDLSRDTDSSPSPPPPPPPPPPSLPPPALIVTTPTISAPPTVSAPNLSAPSVSAPSALARPRSSVVEKANHQNDEPPCDLVITSSYSLSLSGVPHRSKDLIAATGACNVTKKRRLPDIINVSLEDNQKENLLSTDIVQDYRLKLESRSKRKKYEPRKRENLELDEDTSCWPPESMNKLLGNNYESSTKNYIPASITNKSLGANQTDKFFDKTNSSNNAPEYCDIVDILHSLSNSSSNQSPVETNDKIWKCWPEERQVERRTNNRHVKSVNNEKCVTLDDTDDSDGVQAGETMAPKSVIHSRQSVDTLSTAESSMDSLKNTSINSKATENNDSFGERTLEKEIVFTIMEDKVSPGIQPFSPLSKVSVLKENSNSTNSSLDKSINTSKLLTDANPDVEITNSSWMKIKQKEFESCKSPVKLQDDQQKSDVESTEKEDLSQLVSSDESSINSTVCLLPSPDRSPSTNFTNDEISSIKSDFKTLPEASAVYAPYYPVKPSTNDSCQRRKGQSLLEKALLACENELATSKKLVSVSNETGNNSVITKNCQGVTGKSQDRMETEKVENKKEETENKEKDCARTAGNSKYWKQKNQFNIFLKEKHILDESFCPRSETEKPNSVQHLKPYNNHNNGSNNITNNNNNNTDGDDSGGDVDDCDGCGGADDGGCGGADDGGCDGSHKTNPKLPVEEKTSDKLIVLKDVKEDVWTARTPPGIMTAVVSSQLGEEEGSQLSQQQQKQPNLRQLQKQQQTQEELQELKTKLQQEQQQQLPQQQQSPELQQPQPPQLKQSPQQQQQQSPPPPPKPQQQQSPPPPPPPKPQQQQQHEQEQQPNEIVVGSCLTEIAPKKLDNVAAGDIFQLINNEKQVKDNDKQDQVTVVHQSEMNFLNLSKKICVIEELEDLNKAPCLEVSENGDINIVAIVTDYEEPVSDNLSNLTKSEHLLKDAVHANVIVCPVTESCSMELAENETSVDVSDGCKSSVMSTPEEPMQTDNDNILSKEESAKTSVVVPSDLLDKSSKEVVTKTKNGEIVSVGSCDFINEIICDSSVGEPLLKPVNSNSRPTTKSNWCNSLFPLPSCEVKLCKTITDFKTLYSDKITKTLYSDKKNEKHKDVKSQGILNSLSLVAKPQQRKFKWSKQVRKSRLLKKFYTNFNKRTKCVNKKSFQEAKSSEDIKENHIEPLFLENQLSPGNPFQSPLPLKYDLQTLHNRILMNCPVRYGRVFTSPDLIHHGDPSSFHDKQIQTDINFTGCVTHAFSGSCYSQVSNTPPHSIIHKFVKFHGHKLLCVVINVKKYVIVREVVQKCFLGKNQIVFYRTKYRDYSLPYLELPHYMRSFALKYLLESSLVFNGNRATPLGIMLLSDAELLYHFFYSFKECKLVKCVQDWDPDNTGVFDPKWSEGLGEKTEQNTFVSARENPVQSLHKTGYRCSCLCQQSPAESGSLTKLECCNLYRKPPKRPVSGIFEPSAESFKYNADMETDLHNSLTLYGTLKTCLSHKDSTEHPIPDKCPSSVNLETNVLRSSLSLNCSNGIFTSPSDGIQTSSSLPGLCDSVPLSNYENTPLHKTKLNSEQPDRQTDSDSDQNKAVSLNSPSPDKELVLGGMTQLSNRVVRFIEHNGERHFLLSDVNPSWISSTVFDKLLYHNIAVQKCSLSQSSFLLKLNDSLPHVETDDMLLVADNVLPQLKKCLAGSENANSLCSAVSLPP</sequence>
<protein>
    <submittedName>
        <fullName evidence="3 4">Uncharacterized protein LOC118762189 isoform X1</fullName>
    </submittedName>
</protein>
<feature type="compositionally biased region" description="Basic and acidic residues" evidence="1">
    <location>
        <begin position="786"/>
        <end position="803"/>
    </location>
</feature>
<feature type="region of interest" description="Disordered" evidence="1">
    <location>
        <begin position="645"/>
        <end position="679"/>
    </location>
</feature>
<evidence type="ECO:0000313" key="2">
    <source>
        <dbReference type="Proteomes" id="UP000515154"/>
    </source>
</evidence>
<dbReference type="PANTHER" id="PTHR33472">
    <property type="entry name" value="OS01G0106600 PROTEIN"/>
    <property type="match status" value="1"/>
</dbReference>